<dbReference type="InterPro" id="IPR015915">
    <property type="entry name" value="Kelch-typ_b-propeller"/>
</dbReference>
<evidence type="ECO:0000313" key="3">
    <source>
        <dbReference type="EMBL" id="THH26623.1"/>
    </source>
</evidence>
<dbReference type="EMBL" id="SGPM01000327">
    <property type="protein sequence ID" value="THH26623.1"/>
    <property type="molecule type" value="Genomic_DNA"/>
</dbReference>
<comment type="caution">
    <text evidence="3">The sequence shown here is derived from an EMBL/GenBank/DDBJ whole genome shotgun (WGS) entry which is preliminary data.</text>
</comment>
<protein>
    <submittedName>
        <fullName evidence="3">Uncharacterized protein</fullName>
    </submittedName>
</protein>
<dbReference type="InterPro" id="IPR011043">
    <property type="entry name" value="Gal_Oxase/kelch_b-propeller"/>
</dbReference>
<dbReference type="Gene3D" id="2.120.10.80">
    <property type="entry name" value="Kelch-type beta propeller"/>
    <property type="match status" value="2"/>
</dbReference>
<sequence length="715" mass="80711">MASSAEQEMMMNTMQAVLGTQASITKAPSGVIMGMPEGMGGQNSSAMDIILVQATQLRQEARKLLDAKRYPAAIEKYKEALKPLLPLRSSNSVFLPLFLPSSEKNAAPGRYIDLNYWRRFFLMGCCNEIAQCYLKLNDEIEALTWLEESDVLAVACTTPQKTPLLDWIGISVASQDFYLQRITTLDTWGNIFLSLGNTGSALARKWASHTTTVSLPPQVDEKSLKKMVNADETRRLSALKHPDAALSPKLELKNKDLQIMGSWKKVEIPKAVAIEPRMGFCSFVWKSRFYVFGGEKSLDGPHFRDLRYLDLTNTNAGWHSLTPYPISEQTTGKATGWKMRVHEGKKRAYLFNSRLQLDFFDLENEQWDSVSTQWSGDAQLQSWPYRLLVDFSMDLLDDKIYIFAGSHAKCMLGCNLFVALDLKTLRWRRLSGYSGTREHSLTADWTCPGPRRHPVTWNDPAQKKIFVMFGEADRVTAQMNSEPHGARTCLGYGDLWSWDVKEDKWRKDRFHGNSPCARSEVSCTYNSKLNKTIVFGGYSPTIPCVAPENNEYFSYSYYADTFTYKPGKNDSSLGIWKQVLTRGFPTYRAQSHLVSDPATGKVFLFGGYTNSQFVRDKKNAIARSFADVWWLRMDVSDLEGGTKSNAGYFEGVDLEEEARTAKAGPWQRCFNCGSAGPWKKCGGSCRGKAFFCDSSCLKEGWKEHKTRHGCATHKK</sequence>
<evidence type="ECO:0000256" key="2">
    <source>
        <dbReference type="ARBA" id="ARBA00022737"/>
    </source>
</evidence>
<keyword evidence="1" id="KW-0880">Kelch repeat</keyword>
<dbReference type="AlphaFoldDB" id="A0A4V3XHT5"/>
<dbReference type="PANTHER" id="PTHR46093">
    <property type="entry name" value="ACYL-COA-BINDING DOMAIN-CONTAINING PROTEIN 5"/>
    <property type="match status" value="1"/>
</dbReference>
<dbReference type="PANTHER" id="PTHR46093:SF18">
    <property type="entry name" value="FIBRONECTIN TYPE-III DOMAIN-CONTAINING PROTEIN"/>
    <property type="match status" value="1"/>
</dbReference>
<gene>
    <name evidence="3" type="ORF">EUX98_g7570</name>
</gene>
<proteinExistence type="predicted"/>
<evidence type="ECO:0000313" key="4">
    <source>
        <dbReference type="Proteomes" id="UP000308730"/>
    </source>
</evidence>
<dbReference type="OrthoDB" id="432528at2759"/>
<keyword evidence="2" id="KW-0677">Repeat</keyword>
<name>A0A4V3XHT5_9APHY</name>
<dbReference type="SUPFAM" id="SSF50965">
    <property type="entry name" value="Galactose oxidase, central domain"/>
    <property type="match status" value="1"/>
</dbReference>
<reference evidence="3 4" key="1">
    <citation type="submission" date="2019-02" db="EMBL/GenBank/DDBJ databases">
        <title>Genome sequencing of the rare red list fungi Antrodiella citrinella (Flaviporus citrinellus).</title>
        <authorList>
            <person name="Buettner E."/>
            <person name="Kellner H."/>
        </authorList>
    </citation>
    <scope>NUCLEOTIDE SEQUENCE [LARGE SCALE GENOMIC DNA]</scope>
    <source>
        <strain evidence="3 4">DSM 108506</strain>
    </source>
</reference>
<keyword evidence="4" id="KW-1185">Reference proteome</keyword>
<organism evidence="3 4">
    <name type="scientific">Antrodiella citrinella</name>
    <dbReference type="NCBI Taxonomy" id="2447956"/>
    <lineage>
        <taxon>Eukaryota</taxon>
        <taxon>Fungi</taxon>
        <taxon>Dikarya</taxon>
        <taxon>Basidiomycota</taxon>
        <taxon>Agaricomycotina</taxon>
        <taxon>Agaricomycetes</taxon>
        <taxon>Polyporales</taxon>
        <taxon>Steccherinaceae</taxon>
        <taxon>Antrodiella</taxon>
    </lineage>
</organism>
<dbReference type="Proteomes" id="UP000308730">
    <property type="component" value="Unassembled WGS sequence"/>
</dbReference>
<evidence type="ECO:0000256" key="1">
    <source>
        <dbReference type="ARBA" id="ARBA00022441"/>
    </source>
</evidence>
<dbReference type="InterPro" id="IPR011990">
    <property type="entry name" value="TPR-like_helical_dom_sf"/>
</dbReference>
<accession>A0A4V3XHT5</accession>
<dbReference type="Gene3D" id="1.25.40.10">
    <property type="entry name" value="Tetratricopeptide repeat domain"/>
    <property type="match status" value="1"/>
</dbReference>